<dbReference type="PANTHER" id="PTHR47420">
    <property type="entry name" value="HISTONE-LYSINE N-METHYLTRANSFERASE ASHR2"/>
    <property type="match status" value="1"/>
</dbReference>
<dbReference type="Gene3D" id="2.170.270.10">
    <property type="entry name" value="SET domain"/>
    <property type="match status" value="1"/>
</dbReference>
<accession>A0AAE0FJ47</accession>
<dbReference type="InterPro" id="IPR046341">
    <property type="entry name" value="SET_dom_sf"/>
</dbReference>
<dbReference type="EMBL" id="LGRX02017718">
    <property type="protein sequence ID" value="KAK3260445.1"/>
    <property type="molecule type" value="Genomic_DNA"/>
</dbReference>
<proteinExistence type="predicted"/>
<evidence type="ECO:0000313" key="2">
    <source>
        <dbReference type="EMBL" id="KAK3260445.1"/>
    </source>
</evidence>
<feature type="region of interest" description="Disordered" evidence="1">
    <location>
        <begin position="302"/>
        <end position="339"/>
    </location>
</feature>
<dbReference type="InterPro" id="IPR044238">
    <property type="entry name" value="ASHR2-like"/>
</dbReference>
<comment type="caution">
    <text evidence="2">The sequence shown here is derived from an EMBL/GenBank/DDBJ whole genome shotgun (WGS) entry which is preliminary data.</text>
</comment>
<feature type="compositionally biased region" description="Polar residues" evidence="1">
    <location>
        <begin position="195"/>
        <end position="205"/>
    </location>
</feature>
<gene>
    <name evidence="2" type="ORF">CYMTET_30595</name>
</gene>
<reference evidence="2 3" key="1">
    <citation type="journal article" date="2015" name="Genome Biol. Evol.">
        <title>Comparative Genomics of a Bacterivorous Green Alga Reveals Evolutionary Causalities and Consequences of Phago-Mixotrophic Mode of Nutrition.</title>
        <authorList>
            <person name="Burns J.A."/>
            <person name="Paasch A."/>
            <person name="Narechania A."/>
            <person name="Kim E."/>
        </authorList>
    </citation>
    <scope>NUCLEOTIDE SEQUENCE [LARGE SCALE GENOMIC DNA]</scope>
    <source>
        <strain evidence="2 3">PLY_AMNH</strain>
    </source>
</reference>
<evidence type="ECO:0000313" key="3">
    <source>
        <dbReference type="Proteomes" id="UP001190700"/>
    </source>
</evidence>
<feature type="region of interest" description="Disordered" evidence="1">
    <location>
        <begin position="262"/>
        <end position="289"/>
    </location>
</feature>
<name>A0AAE0FJ47_9CHLO</name>
<organism evidence="2 3">
    <name type="scientific">Cymbomonas tetramitiformis</name>
    <dbReference type="NCBI Taxonomy" id="36881"/>
    <lineage>
        <taxon>Eukaryota</taxon>
        <taxon>Viridiplantae</taxon>
        <taxon>Chlorophyta</taxon>
        <taxon>Pyramimonadophyceae</taxon>
        <taxon>Pyramimonadales</taxon>
        <taxon>Pyramimonadaceae</taxon>
        <taxon>Cymbomonas</taxon>
    </lineage>
</organism>
<protein>
    <submittedName>
        <fullName evidence="2">Uncharacterized protein</fullName>
    </submittedName>
</protein>
<keyword evidence="3" id="KW-1185">Reference proteome</keyword>
<dbReference type="Gene3D" id="6.10.140.2220">
    <property type="match status" value="1"/>
</dbReference>
<evidence type="ECO:0000256" key="1">
    <source>
        <dbReference type="SAM" id="MobiDB-lite"/>
    </source>
</evidence>
<feature type="region of interest" description="Disordered" evidence="1">
    <location>
        <begin position="165"/>
        <end position="206"/>
    </location>
</feature>
<dbReference type="Proteomes" id="UP001190700">
    <property type="component" value="Unassembled WGS sequence"/>
</dbReference>
<feature type="compositionally biased region" description="Pro residues" evidence="1">
    <location>
        <begin position="180"/>
        <end position="189"/>
    </location>
</feature>
<sequence length="446" mass="46356">MSKNQQGTVLRLLEGFPVLLQDTEDAGRIVIASKDLEEGELILASRPSGITIYETYSERWCFECTGCSPKALRFSCAKCGAHFCSKACEKAANEAVHAPDVCEARRRVNESVAASGPGQHWGRAEAELLANPDALTQHSEMHLLLNMLARRAFRERLVHSIEHCRARKKRGARSAQRHTPAPPSTPPPSKESCADLNSPTCQNTSSDKDLAVHVEEYTPAAPIPDEGAPGTCANTPGGLLLPSSVGLGSLLFACCLPSPGPEDAPRSEAAAAEAGGGPRAGEAPLHESGTKAGLVETEVGGLGRSTTAGSAQDAAPGGCGGPHASAFAQGQPPALHNCPADDAASTSLAGGAGRVGGAGSTVGAGIAASSVHVPTLEEGLALWRPSSELLRKFGQQQKEKRMLDAAAKVVQVAPDRLLQGLDEGRLIEILVDALVYPPPEAILARL</sequence>
<dbReference type="PANTHER" id="PTHR47420:SF3">
    <property type="entry name" value="HISTONE-LYSINE N-METHYLTRANSFERASE ASHR2"/>
    <property type="match status" value="1"/>
</dbReference>
<feature type="compositionally biased region" description="Basic residues" evidence="1">
    <location>
        <begin position="165"/>
        <end position="176"/>
    </location>
</feature>
<dbReference type="AlphaFoldDB" id="A0AAE0FJ47"/>